<dbReference type="EMBL" id="JAMKFB020000006">
    <property type="protein sequence ID" value="KAL0190716.1"/>
    <property type="molecule type" value="Genomic_DNA"/>
</dbReference>
<proteinExistence type="predicted"/>
<evidence type="ECO:0000313" key="2">
    <source>
        <dbReference type="EMBL" id="KAL0190716.1"/>
    </source>
</evidence>
<comment type="caution">
    <text evidence="2">The sequence shown here is derived from an EMBL/GenBank/DDBJ whole genome shotgun (WGS) entry which is preliminary data.</text>
</comment>
<feature type="domain" description="Vacuolar sorting protein 39/Transforming growth factor beta receptor-associated" evidence="1">
    <location>
        <begin position="74"/>
        <end position="113"/>
    </location>
</feature>
<dbReference type="AlphaFoldDB" id="A0ABD0QWY9"/>
<feature type="non-terminal residue" evidence="2">
    <location>
        <position position="1"/>
    </location>
</feature>
<dbReference type="Pfam" id="PF10366">
    <property type="entry name" value="Vps39_1"/>
    <property type="match status" value="1"/>
</dbReference>
<evidence type="ECO:0000259" key="1">
    <source>
        <dbReference type="Pfam" id="PF10366"/>
    </source>
</evidence>
<dbReference type="InterPro" id="IPR032914">
    <property type="entry name" value="Vam6/VPS39/TRAP1"/>
</dbReference>
<feature type="non-terminal residue" evidence="2">
    <location>
        <position position="113"/>
    </location>
</feature>
<name>A0ABD0QWY9_CIRMR</name>
<accession>A0ABD0QWY9</accession>
<keyword evidence="3" id="KW-1185">Reference proteome</keyword>
<dbReference type="PANTHER" id="PTHR12894:SF29">
    <property type="entry name" value="TRANSFORMING GROWTH FACTOR-BETA RECEPTOR-ASSOCIATED PROTEIN 1 HOMOLOG"/>
    <property type="match status" value="1"/>
</dbReference>
<dbReference type="Proteomes" id="UP001529510">
    <property type="component" value="Unassembled WGS sequence"/>
</dbReference>
<dbReference type="PANTHER" id="PTHR12894">
    <property type="entry name" value="CNH DOMAIN CONTAINING"/>
    <property type="match status" value="1"/>
</dbReference>
<gene>
    <name evidence="2" type="ORF">M9458_013414</name>
</gene>
<reference evidence="2 3" key="1">
    <citation type="submission" date="2024-05" db="EMBL/GenBank/DDBJ databases">
        <title>Genome sequencing and assembly of Indian major carp, Cirrhinus mrigala (Hamilton, 1822).</title>
        <authorList>
            <person name="Mohindra V."/>
            <person name="Chowdhury L.M."/>
            <person name="Lal K."/>
            <person name="Jena J.K."/>
        </authorList>
    </citation>
    <scope>NUCLEOTIDE SEQUENCE [LARGE SCALE GENOMIC DNA]</scope>
    <source>
        <strain evidence="2">CM1030</strain>
        <tissue evidence="2">Blood</tissue>
    </source>
</reference>
<dbReference type="InterPro" id="IPR019452">
    <property type="entry name" value="VPS39/TGF_beta_rcpt-assoc_1"/>
</dbReference>
<sequence>KGQLDVRELISLYPLLLPASSSFTRCHPPLHEFADLNHLTQGDQEKVQQFKRFLITYLHEVRSSDGANGFREDVDTALLKLYAETGHESLLDLLASENACLLADSAPWLEKHH</sequence>
<evidence type="ECO:0000313" key="3">
    <source>
        <dbReference type="Proteomes" id="UP001529510"/>
    </source>
</evidence>
<protein>
    <recommendedName>
        <fullName evidence="1">Vacuolar sorting protein 39/Transforming growth factor beta receptor-associated domain-containing protein</fullName>
    </recommendedName>
</protein>
<organism evidence="2 3">
    <name type="scientific">Cirrhinus mrigala</name>
    <name type="common">Mrigala</name>
    <dbReference type="NCBI Taxonomy" id="683832"/>
    <lineage>
        <taxon>Eukaryota</taxon>
        <taxon>Metazoa</taxon>
        <taxon>Chordata</taxon>
        <taxon>Craniata</taxon>
        <taxon>Vertebrata</taxon>
        <taxon>Euteleostomi</taxon>
        <taxon>Actinopterygii</taxon>
        <taxon>Neopterygii</taxon>
        <taxon>Teleostei</taxon>
        <taxon>Ostariophysi</taxon>
        <taxon>Cypriniformes</taxon>
        <taxon>Cyprinidae</taxon>
        <taxon>Labeoninae</taxon>
        <taxon>Labeonini</taxon>
        <taxon>Cirrhinus</taxon>
    </lineage>
</organism>